<keyword evidence="2" id="KW-1185">Reference proteome</keyword>
<protein>
    <submittedName>
        <fullName evidence="1">Uncharacterized protein</fullName>
    </submittedName>
</protein>
<organism evidence="1 2">
    <name type="scientific">Tsukamurella tyrosinosolvens</name>
    <dbReference type="NCBI Taxonomy" id="57704"/>
    <lineage>
        <taxon>Bacteria</taxon>
        <taxon>Bacillati</taxon>
        <taxon>Actinomycetota</taxon>
        <taxon>Actinomycetes</taxon>
        <taxon>Mycobacteriales</taxon>
        <taxon>Tsukamurellaceae</taxon>
        <taxon>Tsukamurella</taxon>
    </lineage>
</organism>
<accession>A0A1H4V5T2</accession>
<dbReference type="STRING" id="57704.SAMN04489793_3154"/>
<gene>
    <name evidence="1" type="ORF">SAMN04489793_3154</name>
</gene>
<reference evidence="2" key="1">
    <citation type="submission" date="2016-10" db="EMBL/GenBank/DDBJ databases">
        <authorList>
            <person name="Varghese N."/>
            <person name="Submissions S."/>
        </authorList>
    </citation>
    <scope>NUCLEOTIDE SEQUENCE [LARGE SCALE GENOMIC DNA]</scope>
    <source>
        <strain evidence="2">DSM 44234</strain>
    </source>
</reference>
<sequence length="95" mass="10459">MATEKVRELGPHKQLVRDARTGIAWIEDSSTGLRHSVHPNISASGSARGMKDKRCWDRDDVTVHAGGFIYNISRLIDRTDTDRAVAAECRCGGAH</sequence>
<dbReference type="AlphaFoldDB" id="A0A1H4V5T2"/>
<name>A0A1H4V5T2_TSUTY</name>
<dbReference type="OrthoDB" id="9805807at2"/>
<proteinExistence type="predicted"/>
<evidence type="ECO:0000313" key="1">
    <source>
        <dbReference type="EMBL" id="SEC76462.1"/>
    </source>
</evidence>
<evidence type="ECO:0000313" key="2">
    <source>
        <dbReference type="Proteomes" id="UP000182241"/>
    </source>
</evidence>
<dbReference type="Proteomes" id="UP000182241">
    <property type="component" value="Unassembled WGS sequence"/>
</dbReference>
<dbReference type="RefSeq" id="WP_139286199.1">
    <property type="nucleotide sequence ID" value="NZ_FNSA01000003.1"/>
</dbReference>
<dbReference type="EMBL" id="FNSA01000003">
    <property type="protein sequence ID" value="SEC76462.1"/>
    <property type="molecule type" value="Genomic_DNA"/>
</dbReference>